<evidence type="ECO:0008006" key="9">
    <source>
        <dbReference type="Google" id="ProtNLM"/>
    </source>
</evidence>
<feature type="transmembrane region" description="Helical" evidence="6">
    <location>
        <begin position="305"/>
        <end position="329"/>
    </location>
</feature>
<feature type="transmembrane region" description="Helical" evidence="6">
    <location>
        <begin position="187"/>
        <end position="207"/>
    </location>
</feature>
<organism evidence="7 8">
    <name type="scientific">Candidatus Uhrbacteria bacterium RIFCSPLOWO2_01_FULL_47_25</name>
    <dbReference type="NCBI Taxonomy" id="1802402"/>
    <lineage>
        <taxon>Bacteria</taxon>
        <taxon>Candidatus Uhriibacteriota</taxon>
    </lineage>
</organism>
<dbReference type="GO" id="GO:0032153">
    <property type="term" value="C:cell division site"/>
    <property type="evidence" value="ECO:0007669"/>
    <property type="project" value="TreeGrafter"/>
</dbReference>
<feature type="transmembrane region" description="Helical" evidence="6">
    <location>
        <begin position="78"/>
        <end position="98"/>
    </location>
</feature>
<feature type="transmembrane region" description="Helical" evidence="6">
    <location>
        <begin position="16"/>
        <end position="39"/>
    </location>
</feature>
<dbReference type="GO" id="GO:0005886">
    <property type="term" value="C:plasma membrane"/>
    <property type="evidence" value="ECO:0007669"/>
    <property type="project" value="TreeGrafter"/>
</dbReference>
<feature type="transmembrane region" description="Helical" evidence="6">
    <location>
        <begin position="51"/>
        <end position="71"/>
    </location>
</feature>
<evidence type="ECO:0000256" key="1">
    <source>
        <dbReference type="ARBA" id="ARBA00004141"/>
    </source>
</evidence>
<accession>A0A1F7URM6</accession>
<dbReference type="EMBL" id="MGEK01000037">
    <property type="protein sequence ID" value="OGL80895.1"/>
    <property type="molecule type" value="Genomic_DNA"/>
</dbReference>
<feature type="transmembrane region" description="Helical" evidence="6">
    <location>
        <begin position="110"/>
        <end position="131"/>
    </location>
</feature>
<feature type="transmembrane region" description="Helical" evidence="6">
    <location>
        <begin position="140"/>
        <end position="157"/>
    </location>
</feature>
<dbReference type="GO" id="GO:0008360">
    <property type="term" value="P:regulation of cell shape"/>
    <property type="evidence" value="ECO:0007669"/>
    <property type="project" value="UniProtKB-KW"/>
</dbReference>
<dbReference type="PANTHER" id="PTHR30474">
    <property type="entry name" value="CELL CYCLE PROTEIN"/>
    <property type="match status" value="1"/>
</dbReference>
<dbReference type="InterPro" id="IPR018365">
    <property type="entry name" value="Cell_cycle_FtsW-rel_CS"/>
</dbReference>
<comment type="subcellular location">
    <subcellularLocation>
        <location evidence="1">Membrane</location>
        <topology evidence="1">Multi-pass membrane protein</topology>
    </subcellularLocation>
</comment>
<dbReference type="Pfam" id="PF01098">
    <property type="entry name" value="FTSW_RODA_SPOVE"/>
    <property type="match status" value="1"/>
</dbReference>
<dbReference type="GO" id="GO:0051301">
    <property type="term" value="P:cell division"/>
    <property type="evidence" value="ECO:0007669"/>
    <property type="project" value="InterPro"/>
</dbReference>
<evidence type="ECO:0000256" key="5">
    <source>
        <dbReference type="ARBA" id="ARBA00023136"/>
    </source>
</evidence>
<evidence type="ECO:0000256" key="6">
    <source>
        <dbReference type="SAM" id="Phobius"/>
    </source>
</evidence>
<dbReference type="Proteomes" id="UP000176846">
    <property type="component" value="Unassembled WGS sequence"/>
</dbReference>
<evidence type="ECO:0000256" key="2">
    <source>
        <dbReference type="ARBA" id="ARBA00022692"/>
    </source>
</evidence>
<reference evidence="7 8" key="1">
    <citation type="journal article" date="2016" name="Nat. Commun.">
        <title>Thousands of microbial genomes shed light on interconnected biogeochemical processes in an aquifer system.</title>
        <authorList>
            <person name="Anantharaman K."/>
            <person name="Brown C.T."/>
            <person name="Hug L.A."/>
            <person name="Sharon I."/>
            <person name="Castelle C.J."/>
            <person name="Probst A.J."/>
            <person name="Thomas B.C."/>
            <person name="Singh A."/>
            <person name="Wilkins M.J."/>
            <person name="Karaoz U."/>
            <person name="Brodie E.L."/>
            <person name="Williams K.H."/>
            <person name="Hubbard S.S."/>
            <person name="Banfield J.F."/>
        </authorList>
    </citation>
    <scope>NUCLEOTIDE SEQUENCE [LARGE SCALE GENOMIC DNA]</scope>
</reference>
<keyword evidence="5 6" id="KW-0472">Membrane</keyword>
<evidence type="ECO:0000256" key="3">
    <source>
        <dbReference type="ARBA" id="ARBA00022960"/>
    </source>
</evidence>
<dbReference type="PANTHER" id="PTHR30474:SF1">
    <property type="entry name" value="PEPTIDOGLYCAN GLYCOSYLTRANSFERASE MRDB"/>
    <property type="match status" value="1"/>
</dbReference>
<keyword evidence="4 6" id="KW-1133">Transmembrane helix</keyword>
<evidence type="ECO:0000313" key="8">
    <source>
        <dbReference type="Proteomes" id="UP000176846"/>
    </source>
</evidence>
<protein>
    <recommendedName>
        <fullName evidence="9">Rod shape-determining protein RodA</fullName>
    </recommendedName>
</protein>
<name>A0A1F7URM6_9BACT</name>
<sequence length="379" mass="41546">MPWTRRLREFVRQSDWWLFASPILIIGLSLAVLYSISAVRAGGDLYIFKKQLVVAVIGIAAALVVSAFNYRTWQSVNVVLYISMLALLVLVLLFGQRIHSTRGWLGLGPLSFQPVEFAKLVLVIVLGGYFARRARELNRFAYLLQSFILAALPAGLVLLQPDFGSAAILLALWASLLLIIGVKRRYLVGLFILGVGGIMMSWVFLFAPYQKDRLVSFIFPSERTKSQNYNVRQAIIAIGSGEISGRGLGAGPQSQLRFLPEAGSDFIFAVVGEELGFVGVSILLGLLGLWFYRVWRLLFRCRDEFASFVLVGVLVLMFIEIFINAGMAMGVMPVVGVPFPLLSAGGSSLLAHLILIGIVAGIARQENAGGYQISRVSAI</sequence>
<feature type="transmembrane region" description="Helical" evidence="6">
    <location>
        <begin position="266"/>
        <end position="293"/>
    </location>
</feature>
<dbReference type="GO" id="GO:0015648">
    <property type="term" value="F:lipid-linked peptidoglycan transporter activity"/>
    <property type="evidence" value="ECO:0007669"/>
    <property type="project" value="TreeGrafter"/>
</dbReference>
<feature type="transmembrane region" description="Helical" evidence="6">
    <location>
        <begin position="341"/>
        <end position="363"/>
    </location>
</feature>
<evidence type="ECO:0000313" key="7">
    <source>
        <dbReference type="EMBL" id="OGL80895.1"/>
    </source>
</evidence>
<dbReference type="InterPro" id="IPR001182">
    <property type="entry name" value="FtsW/RodA"/>
</dbReference>
<proteinExistence type="predicted"/>
<keyword evidence="3" id="KW-0133">Cell shape</keyword>
<gene>
    <name evidence="7" type="ORF">A2936_05700</name>
</gene>
<dbReference type="AlphaFoldDB" id="A0A1F7URM6"/>
<comment type="caution">
    <text evidence="7">The sequence shown here is derived from an EMBL/GenBank/DDBJ whole genome shotgun (WGS) entry which is preliminary data.</text>
</comment>
<evidence type="ECO:0000256" key="4">
    <source>
        <dbReference type="ARBA" id="ARBA00022989"/>
    </source>
</evidence>
<feature type="transmembrane region" description="Helical" evidence="6">
    <location>
        <begin position="163"/>
        <end position="180"/>
    </location>
</feature>
<keyword evidence="2 6" id="KW-0812">Transmembrane</keyword>
<dbReference type="PROSITE" id="PS00428">
    <property type="entry name" value="FTSW_RODA_SPOVE"/>
    <property type="match status" value="1"/>
</dbReference>